<evidence type="ECO:0000313" key="3">
    <source>
        <dbReference type="Proteomes" id="UP000830729"/>
    </source>
</evidence>
<dbReference type="RefSeq" id="WP_248650307.1">
    <property type="nucleotide sequence ID" value="NZ_CP096659.1"/>
</dbReference>
<dbReference type="Proteomes" id="UP000830729">
    <property type="component" value="Chromosome"/>
</dbReference>
<organism evidence="2 3">
    <name type="scientific">Halorussus limi</name>
    <dbReference type="NCBI Taxonomy" id="2938695"/>
    <lineage>
        <taxon>Archaea</taxon>
        <taxon>Methanobacteriati</taxon>
        <taxon>Methanobacteriota</taxon>
        <taxon>Stenosarchaea group</taxon>
        <taxon>Halobacteria</taxon>
        <taxon>Halobacteriales</taxon>
        <taxon>Haladaptataceae</taxon>
        <taxon>Halorussus</taxon>
    </lineage>
</organism>
<gene>
    <name evidence="2" type="ORF">M0R89_17200</name>
</gene>
<dbReference type="EMBL" id="CP096659">
    <property type="protein sequence ID" value="UPV74261.1"/>
    <property type="molecule type" value="Genomic_DNA"/>
</dbReference>
<protein>
    <submittedName>
        <fullName evidence="2">Uncharacterized protein</fullName>
    </submittedName>
</protein>
<evidence type="ECO:0000313" key="2">
    <source>
        <dbReference type="EMBL" id="UPV74261.1"/>
    </source>
</evidence>
<sequence length="51" mass="5495">MIECPHCGSDLDRQAKTQTRRNGEPLGGKSTGSELVSCPDCDEMIDGFTAH</sequence>
<dbReference type="GeneID" id="72186973"/>
<reference evidence="2 3" key="1">
    <citation type="submission" date="2022-04" db="EMBL/GenBank/DDBJ databases">
        <title>Diverse halophilic archaea isolated from saline environments.</title>
        <authorList>
            <person name="Cui H.-L."/>
        </authorList>
    </citation>
    <scope>NUCLEOTIDE SEQUENCE [LARGE SCALE GENOMIC DNA]</scope>
    <source>
        <strain evidence="2 3">XZYJT49</strain>
    </source>
</reference>
<dbReference type="AlphaFoldDB" id="A0A8U0HU07"/>
<proteinExistence type="predicted"/>
<evidence type="ECO:0000256" key="1">
    <source>
        <dbReference type="SAM" id="MobiDB-lite"/>
    </source>
</evidence>
<keyword evidence="3" id="KW-1185">Reference proteome</keyword>
<feature type="region of interest" description="Disordered" evidence="1">
    <location>
        <begin position="1"/>
        <end position="34"/>
    </location>
</feature>
<dbReference type="KEGG" id="halx:M0R89_17200"/>
<name>A0A8U0HU07_9EURY</name>
<accession>A0A8U0HU07</accession>